<accession>A0A0D0C4J0</accession>
<dbReference type="InParanoid" id="A0A0D0C4J0"/>
<dbReference type="Proteomes" id="UP000054538">
    <property type="component" value="Unassembled WGS sequence"/>
</dbReference>
<dbReference type="EMBL" id="KN826735">
    <property type="protein sequence ID" value="KIK78032.1"/>
    <property type="molecule type" value="Genomic_DNA"/>
</dbReference>
<evidence type="ECO:0000313" key="2">
    <source>
        <dbReference type="Proteomes" id="UP000054538"/>
    </source>
</evidence>
<name>A0A0D0C4J0_9AGAM</name>
<gene>
    <name evidence="1" type="ORF">PAXRUDRAFT_347713</name>
</gene>
<dbReference type="AlphaFoldDB" id="A0A0D0C4J0"/>
<evidence type="ECO:0000313" key="1">
    <source>
        <dbReference type="EMBL" id="KIK78032.1"/>
    </source>
</evidence>
<proteinExistence type="predicted"/>
<keyword evidence="2" id="KW-1185">Reference proteome</keyword>
<reference evidence="2" key="2">
    <citation type="submission" date="2015-01" db="EMBL/GenBank/DDBJ databases">
        <title>Evolutionary Origins and Diversification of the Mycorrhizal Mutualists.</title>
        <authorList>
            <consortium name="DOE Joint Genome Institute"/>
            <consortium name="Mycorrhizal Genomics Consortium"/>
            <person name="Kohler A."/>
            <person name="Kuo A."/>
            <person name="Nagy L.G."/>
            <person name="Floudas D."/>
            <person name="Copeland A."/>
            <person name="Barry K.W."/>
            <person name="Cichocki N."/>
            <person name="Veneault-Fourrey C."/>
            <person name="LaButti K."/>
            <person name="Lindquist E.A."/>
            <person name="Lipzen A."/>
            <person name="Lundell T."/>
            <person name="Morin E."/>
            <person name="Murat C."/>
            <person name="Riley R."/>
            <person name="Ohm R."/>
            <person name="Sun H."/>
            <person name="Tunlid A."/>
            <person name="Henrissat B."/>
            <person name="Grigoriev I.V."/>
            <person name="Hibbett D.S."/>
            <person name="Martin F."/>
        </authorList>
    </citation>
    <scope>NUCLEOTIDE SEQUENCE [LARGE SCALE GENOMIC DNA]</scope>
    <source>
        <strain evidence="2">Ve08.2h10</strain>
    </source>
</reference>
<reference evidence="1 2" key="1">
    <citation type="submission" date="2014-04" db="EMBL/GenBank/DDBJ databases">
        <authorList>
            <consortium name="DOE Joint Genome Institute"/>
            <person name="Kuo A."/>
            <person name="Kohler A."/>
            <person name="Jargeat P."/>
            <person name="Nagy L.G."/>
            <person name="Floudas D."/>
            <person name="Copeland A."/>
            <person name="Barry K.W."/>
            <person name="Cichocki N."/>
            <person name="Veneault-Fourrey C."/>
            <person name="LaButti K."/>
            <person name="Lindquist E.A."/>
            <person name="Lipzen A."/>
            <person name="Lundell T."/>
            <person name="Morin E."/>
            <person name="Murat C."/>
            <person name="Sun H."/>
            <person name="Tunlid A."/>
            <person name="Henrissat B."/>
            <person name="Grigoriev I.V."/>
            <person name="Hibbett D.S."/>
            <person name="Martin F."/>
            <person name="Nordberg H.P."/>
            <person name="Cantor M.N."/>
            <person name="Hua S.X."/>
        </authorList>
    </citation>
    <scope>NUCLEOTIDE SEQUENCE [LARGE SCALE GENOMIC DNA]</scope>
    <source>
        <strain evidence="1 2">Ve08.2h10</strain>
    </source>
</reference>
<sequence>MLRRRLMGGSRSCCVAGFPRAGFIPYLMSRFEGLNRLVARGVAHGYRLHRGVELAGVCSEYGYGYRVSKAGPCYRHRSLYMLYPKSPIL</sequence>
<feature type="non-terminal residue" evidence="1">
    <location>
        <position position="89"/>
    </location>
</feature>
<organism evidence="1 2">
    <name type="scientific">Paxillus rubicundulus Ve08.2h10</name>
    <dbReference type="NCBI Taxonomy" id="930991"/>
    <lineage>
        <taxon>Eukaryota</taxon>
        <taxon>Fungi</taxon>
        <taxon>Dikarya</taxon>
        <taxon>Basidiomycota</taxon>
        <taxon>Agaricomycotina</taxon>
        <taxon>Agaricomycetes</taxon>
        <taxon>Agaricomycetidae</taxon>
        <taxon>Boletales</taxon>
        <taxon>Paxilineae</taxon>
        <taxon>Paxillaceae</taxon>
        <taxon>Paxillus</taxon>
    </lineage>
</organism>
<protein>
    <submittedName>
        <fullName evidence="1">Uncharacterized protein</fullName>
    </submittedName>
</protein>
<dbReference type="HOGENOM" id="CLU_2460807_0_0_1"/>